<dbReference type="AlphaFoldDB" id="A0A0A6NZU6"/>
<dbReference type="EMBL" id="LUTY01002568">
    <property type="protein sequence ID" value="OAD20053.1"/>
    <property type="molecule type" value="Genomic_DNA"/>
</dbReference>
<protein>
    <submittedName>
        <fullName evidence="2">Serine/threonine kinase-like protein</fullName>
    </submittedName>
</protein>
<dbReference type="Pfam" id="PF00069">
    <property type="entry name" value="Pkinase"/>
    <property type="match status" value="1"/>
</dbReference>
<dbReference type="SMART" id="SM00220">
    <property type="entry name" value="S_TKc"/>
    <property type="match status" value="1"/>
</dbReference>
<reference evidence="2 3" key="1">
    <citation type="submission" date="2016-05" db="EMBL/GenBank/DDBJ databases">
        <title>Single-cell genome of chain-forming Candidatus Thiomargarita nelsonii and comparison to other large sulfur-oxidizing bacteria.</title>
        <authorList>
            <person name="Winkel M."/>
            <person name="Salman V."/>
            <person name="Woyke T."/>
            <person name="Schulz-Vogt H."/>
            <person name="Richter M."/>
            <person name="Flood B."/>
            <person name="Bailey J."/>
            <person name="Amann R."/>
            <person name="Mussmann M."/>
        </authorList>
    </citation>
    <scope>NUCLEOTIDE SEQUENCE [LARGE SCALE GENOMIC DNA]</scope>
    <source>
        <strain evidence="2 3">THI036</strain>
    </source>
</reference>
<accession>A0A0A6NZU6</accession>
<dbReference type="InterPro" id="IPR011009">
    <property type="entry name" value="Kinase-like_dom_sf"/>
</dbReference>
<evidence type="ECO:0000313" key="3">
    <source>
        <dbReference type="Proteomes" id="UP000076962"/>
    </source>
</evidence>
<dbReference type="InterPro" id="IPR000719">
    <property type="entry name" value="Prot_kinase_dom"/>
</dbReference>
<dbReference type="PATRIC" id="fig|1003181.4.peg.5630"/>
<feature type="domain" description="Protein kinase" evidence="1">
    <location>
        <begin position="16"/>
        <end position="347"/>
    </location>
</feature>
<dbReference type="Proteomes" id="UP000076962">
    <property type="component" value="Unassembled WGS sequence"/>
</dbReference>
<keyword evidence="3" id="KW-1185">Reference proteome</keyword>
<keyword evidence="2" id="KW-0418">Kinase</keyword>
<comment type="caution">
    <text evidence="2">The sequence shown here is derived from an EMBL/GenBank/DDBJ whole genome shotgun (WGS) entry which is preliminary data.</text>
</comment>
<gene>
    <name evidence="2" type="ORF">THIOM_004269</name>
</gene>
<name>A0A0A6NZU6_9GAMM</name>
<evidence type="ECO:0000313" key="2">
    <source>
        <dbReference type="EMBL" id="OAD20053.1"/>
    </source>
</evidence>
<sequence>MSEVLKATSADGSVFEYLDEVIGSGGMKDVYFTPDRKNVLAFFRDKLDVQGRERLNMITGRYRDRIFNQEGGAYWEQLFRWPTQVIESADGKVGIVVPIYQKHFFFEHGSINNDFLNIKGKEKEGKWFASPTNKNKYLDASERGDWLKYLRVSILISRAVKRLHAAGLAHSDLSYKNVLIDPVGGHACIIDIDGLVVPGKFPPDVVGTPDFIAPEVVKTAHLPKADPNKKLPCIHTDRHALAVLIYMYLLLRHPLRGDKVHDVDDPQRDEDMSMGECALFVEHPSDISNRINTDYAKPTELPWKDTEALPYRVTGPYLSKLFERAFIDGLHCPEQRPTADEWEQALVKTVDLIQPCLNTQCEQKWYVFDNTKSPCCPFCDTAYKGKLPVLNLYSSRHDGNYLPDNHRLMVYTGQSLFGWHTDRKLTPNERLSQEECRRVGYFILHNNNWLLVNERMPDLTDAQSKESISIGKAVVLKDGSELLFSKEEGGRLAVVQLIET</sequence>
<organism evidence="2 3">
    <name type="scientific">Candidatus Thiomargarita nelsonii</name>
    <dbReference type="NCBI Taxonomy" id="1003181"/>
    <lineage>
        <taxon>Bacteria</taxon>
        <taxon>Pseudomonadati</taxon>
        <taxon>Pseudomonadota</taxon>
        <taxon>Gammaproteobacteria</taxon>
        <taxon>Thiotrichales</taxon>
        <taxon>Thiotrichaceae</taxon>
        <taxon>Thiomargarita</taxon>
    </lineage>
</organism>
<dbReference type="Gene3D" id="1.10.510.10">
    <property type="entry name" value="Transferase(Phosphotransferase) domain 1"/>
    <property type="match status" value="1"/>
</dbReference>
<dbReference type="SUPFAM" id="SSF56112">
    <property type="entry name" value="Protein kinase-like (PK-like)"/>
    <property type="match status" value="1"/>
</dbReference>
<dbReference type="PROSITE" id="PS50011">
    <property type="entry name" value="PROTEIN_KINASE_DOM"/>
    <property type="match status" value="1"/>
</dbReference>
<proteinExistence type="predicted"/>
<evidence type="ECO:0000259" key="1">
    <source>
        <dbReference type="PROSITE" id="PS50011"/>
    </source>
</evidence>
<dbReference type="GO" id="GO:0004672">
    <property type="term" value="F:protein kinase activity"/>
    <property type="evidence" value="ECO:0007669"/>
    <property type="project" value="InterPro"/>
</dbReference>
<keyword evidence="2" id="KW-0808">Transferase</keyword>
<dbReference type="GO" id="GO:0005524">
    <property type="term" value="F:ATP binding"/>
    <property type="evidence" value="ECO:0007669"/>
    <property type="project" value="InterPro"/>
</dbReference>